<feature type="region of interest" description="Disordered" evidence="2">
    <location>
        <begin position="227"/>
        <end position="256"/>
    </location>
</feature>
<dbReference type="Pfam" id="PF08530">
    <property type="entry name" value="PepX_C"/>
    <property type="match status" value="1"/>
</dbReference>
<dbReference type="GO" id="GO:0008239">
    <property type="term" value="F:dipeptidyl-peptidase activity"/>
    <property type="evidence" value="ECO:0007669"/>
    <property type="project" value="InterPro"/>
</dbReference>
<dbReference type="PANTHER" id="PTHR43056:SF10">
    <property type="entry name" value="COCE_NOND FAMILY, PUTATIVE (AFU_ORTHOLOGUE AFUA_7G00600)-RELATED"/>
    <property type="match status" value="1"/>
</dbReference>
<proteinExistence type="predicted"/>
<dbReference type="PANTHER" id="PTHR43056">
    <property type="entry name" value="PEPTIDASE S9 PROLYL OLIGOPEPTIDASE"/>
    <property type="match status" value="1"/>
</dbReference>
<dbReference type="Proteomes" id="UP000323386">
    <property type="component" value="Unassembled WGS sequence"/>
</dbReference>
<dbReference type="Gene3D" id="2.60.120.260">
    <property type="entry name" value="Galactose-binding domain-like"/>
    <property type="match status" value="1"/>
</dbReference>
<dbReference type="InterPro" id="IPR029058">
    <property type="entry name" value="AB_hydrolase_fold"/>
</dbReference>
<dbReference type="InterPro" id="IPR050585">
    <property type="entry name" value="Xaa-Pro_dipeptidyl-ppase/CocE"/>
</dbReference>
<dbReference type="InterPro" id="IPR013736">
    <property type="entry name" value="Xaa-Pro_dipept_C"/>
</dbReference>
<evidence type="ECO:0000256" key="1">
    <source>
        <dbReference type="ARBA" id="ARBA00022801"/>
    </source>
</evidence>
<feature type="domain" description="Xaa-Pro dipeptidyl-peptidase C-terminal" evidence="3">
    <location>
        <begin position="347"/>
        <end position="612"/>
    </location>
</feature>
<gene>
    <name evidence="4" type="ORF">PSFLO_00404</name>
</gene>
<evidence type="ECO:0000313" key="4">
    <source>
        <dbReference type="EMBL" id="SPO34933.1"/>
    </source>
</evidence>
<sequence>MPGERLLPFRAAQLPTPVKPGENAIKTTKRIHGLIFDQNVDIPIPRIDGTDCCRCNVYRPEDTDKGKRYPVIMTHGPYGKDIPYSEFYPQSFEELPESQKSSLSAWETPEPTYWTKQGYVVVRVDEQGTGESPGFLDTMSDQTANNFFHCIEWAASQSWSSGKVGLLGISYFAGSQWRAAARKPKGLACIVPWEGMSDFYRDRARHGGILSNGFIALWQNYQVNTHQYGRPPAPKPGKTWGPGQNARPGNVEGSLSPEQLKANRTDQTSDNAVNFYMDDDYYSSRDYSLSDIDVPLLSVGNWGGITLHLRGNVMGYLGASSRNKWLWFITGRHDLPFYLPERVELQKSFLDAFLHDNDTRGWLKGPNAEGGVPAVNLALRKGAPKFNTIEGDRSFPERAETQWPLPQTRYTPYYLSRDGSLRASSDEVEAGQVSYRSLESDGLTFNVKFDKETEITGHPTLRLVTSIAAADGAATVPKDLDVFLTLRHLDAEGKEIFYTGTAGDPCPVTKGWLRASVRKVDASKSNGYYHHREYLRNEAAPIEADKLHAIDIEIWPTNVVVAAGNTLQLEVGPKDQQGHSVFPHNGETDRTKEKLEGQNVLHLGPVSRAQVECSGINDKAEGLKDQGQELRSALVLPIIA</sequence>
<name>A0A5C3ERI6_9BASI</name>
<dbReference type="Gene3D" id="3.40.50.1820">
    <property type="entry name" value="alpha/beta hydrolase"/>
    <property type="match status" value="1"/>
</dbReference>
<reference evidence="4 5" key="1">
    <citation type="submission" date="2018-03" db="EMBL/GenBank/DDBJ databases">
        <authorList>
            <person name="Guldener U."/>
        </authorList>
    </citation>
    <scope>NUCLEOTIDE SEQUENCE [LARGE SCALE GENOMIC DNA]</scope>
    <source>
        <strain evidence="4 5">DAOM196992</strain>
    </source>
</reference>
<dbReference type="InterPro" id="IPR000383">
    <property type="entry name" value="Xaa-Pro-like_dom"/>
</dbReference>
<dbReference type="SMART" id="SM00939">
    <property type="entry name" value="PepX_C"/>
    <property type="match status" value="1"/>
</dbReference>
<keyword evidence="1 4" id="KW-0378">Hydrolase</keyword>
<evidence type="ECO:0000313" key="5">
    <source>
        <dbReference type="Proteomes" id="UP000323386"/>
    </source>
</evidence>
<dbReference type="OrthoDB" id="416441at2759"/>
<protein>
    <submittedName>
        <fullName evidence="4">Related to hydrolase, CocE/NonD family</fullName>
    </submittedName>
</protein>
<dbReference type="SUPFAM" id="SSF49785">
    <property type="entry name" value="Galactose-binding domain-like"/>
    <property type="match status" value="1"/>
</dbReference>
<dbReference type="Pfam" id="PF02129">
    <property type="entry name" value="Peptidase_S15"/>
    <property type="match status" value="1"/>
</dbReference>
<accession>A0A5C3ERI6</accession>
<keyword evidence="5" id="KW-1185">Reference proteome</keyword>
<organism evidence="4 5">
    <name type="scientific">Pseudozyma flocculosa</name>
    <dbReference type="NCBI Taxonomy" id="84751"/>
    <lineage>
        <taxon>Eukaryota</taxon>
        <taxon>Fungi</taxon>
        <taxon>Dikarya</taxon>
        <taxon>Basidiomycota</taxon>
        <taxon>Ustilaginomycotina</taxon>
        <taxon>Ustilaginomycetes</taxon>
        <taxon>Ustilaginales</taxon>
        <taxon>Ustilaginaceae</taxon>
        <taxon>Pseudozyma</taxon>
    </lineage>
</organism>
<dbReference type="Gene3D" id="1.10.3020.20">
    <property type="match status" value="1"/>
</dbReference>
<dbReference type="InterPro" id="IPR005674">
    <property type="entry name" value="CocE/Ser_esterase"/>
</dbReference>
<evidence type="ECO:0000259" key="3">
    <source>
        <dbReference type="SMART" id="SM00939"/>
    </source>
</evidence>
<dbReference type="InterPro" id="IPR008979">
    <property type="entry name" value="Galactose-bd-like_sf"/>
</dbReference>
<evidence type="ECO:0000256" key="2">
    <source>
        <dbReference type="SAM" id="MobiDB-lite"/>
    </source>
</evidence>
<dbReference type="EMBL" id="OOIP01000001">
    <property type="protein sequence ID" value="SPO34933.1"/>
    <property type="molecule type" value="Genomic_DNA"/>
</dbReference>
<dbReference type="SUPFAM" id="SSF53474">
    <property type="entry name" value="alpha/beta-Hydrolases"/>
    <property type="match status" value="1"/>
</dbReference>
<dbReference type="AlphaFoldDB" id="A0A5C3ERI6"/>
<dbReference type="NCBIfam" id="TIGR00976">
    <property type="entry name" value="CocE_NonD"/>
    <property type="match status" value="1"/>
</dbReference>